<dbReference type="SMART" id="SM00220">
    <property type="entry name" value="S_TKc"/>
    <property type="match status" value="1"/>
</dbReference>
<evidence type="ECO:0000313" key="9">
    <source>
        <dbReference type="Proteomes" id="UP000759131"/>
    </source>
</evidence>
<comment type="similarity">
    <text evidence="5">Belongs to the protein kinase superfamily.</text>
</comment>
<dbReference type="PROSITE" id="PS00107">
    <property type="entry name" value="PROTEIN_KINASE_ATP"/>
    <property type="match status" value="1"/>
</dbReference>
<dbReference type="Pfam" id="PF00069">
    <property type="entry name" value="Pkinase"/>
    <property type="match status" value="1"/>
</dbReference>
<evidence type="ECO:0000256" key="3">
    <source>
        <dbReference type="ARBA" id="ARBA00022840"/>
    </source>
</evidence>
<dbReference type="InterPro" id="IPR017441">
    <property type="entry name" value="Protein_kinase_ATP_BS"/>
</dbReference>
<feature type="signal peptide" evidence="6">
    <location>
        <begin position="1"/>
        <end position="22"/>
    </location>
</feature>
<dbReference type="InterPro" id="IPR013126">
    <property type="entry name" value="Hsp_70_fam"/>
</dbReference>
<dbReference type="AlphaFoldDB" id="A0A7R9PTL1"/>
<dbReference type="Gene3D" id="3.30.200.20">
    <property type="entry name" value="Phosphorylase Kinase, domain 1"/>
    <property type="match status" value="1"/>
</dbReference>
<dbReference type="Gene3D" id="3.90.640.10">
    <property type="entry name" value="Actin, Chain A, domain 4"/>
    <property type="match status" value="1"/>
</dbReference>
<evidence type="ECO:0000256" key="5">
    <source>
        <dbReference type="RuleBase" id="RU000304"/>
    </source>
</evidence>
<keyword evidence="5" id="KW-0808">Transferase</keyword>
<keyword evidence="5" id="KW-0418">Kinase</keyword>
<dbReference type="Proteomes" id="UP000759131">
    <property type="component" value="Unassembled WGS sequence"/>
</dbReference>
<reference evidence="8" key="1">
    <citation type="submission" date="2020-11" db="EMBL/GenBank/DDBJ databases">
        <authorList>
            <person name="Tran Van P."/>
        </authorList>
    </citation>
    <scope>NUCLEOTIDE SEQUENCE</scope>
</reference>
<dbReference type="GO" id="GO:0004674">
    <property type="term" value="F:protein serine/threonine kinase activity"/>
    <property type="evidence" value="ECO:0007669"/>
    <property type="project" value="UniProtKB-KW"/>
</dbReference>
<dbReference type="InterPro" id="IPR000719">
    <property type="entry name" value="Prot_kinase_dom"/>
</dbReference>
<evidence type="ECO:0000256" key="6">
    <source>
        <dbReference type="SAM" id="SignalP"/>
    </source>
</evidence>
<dbReference type="PANTHER" id="PTHR19375">
    <property type="entry name" value="HEAT SHOCK PROTEIN 70KDA"/>
    <property type="match status" value="1"/>
</dbReference>
<dbReference type="EMBL" id="CAJPIZ010000203">
    <property type="protein sequence ID" value="CAG2100759.1"/>
    <property type="molecule type" value="Genomic_DNA"/>
</dbReference>
<comment type="similarity">
    <text evidence="1">Belongs to the heat shock protein 70 family.</text>
</comment>
<dbReference type="FunFam" id="3.90.640.10:FF:000003">
    <property type="entry name" value="Molecular chaperone DnaK"/>
    <property type="match status" value="1"/>
</dbReference>
<dbReference type="OrthoDB" id="2401965at2759"/>
<dbReference type="PROSITE" id="PS00108">
    <property type="entry name" value="PROTEIN_KINASE_ST"/>
    <property type="match status" value="1"/>
</dbReference>
<dbReference type="PRINTS" id="PR00301">
    <property type="entry name" value="HEATSHOCK70"/>
</dbReference>
<evidence type="ECO:0000256" key="1">
    <source>
        <dbReference type="ARBA" id="ARBA00007381"/>
    </source>
</evidence>
<dbReference type="GO" id="GO:0140662">
    <property type="term" value="F:ATP-dependent protein folding chaperone"/>
    <property type="evidence" value="ECO:0007669"/>
    <property type="project" value="InterPro"/>
</dbReference>
<evidence type="ECO:0000256" key="2">
    <source>
        <dbReference type="ARBA" id="ARBA00022741"/>
    </source>
</evidence>
<sequence length="425" mass="48482">MTLFKILVLLKIVLVYHFGGSTFEVSILAIERGKMHVLEVNGDNHVGGDDLTNTMIDHCLAKFGGERVDKQTNEGSVALRRLKRECERRKIELSMSNLVTIKLDNLIGTRHMNIKITRQQFNDMCKRLFKRTMECVTDVIAKADKMQRDIDDVILVGGSTRIPYVKEMLGEYFDKQPCHTVNPDLVVAEGAAIQAAILNGKQARLSGTICETGIYLGTILDSIVPKPAPVVVNGDQNIGQKNTSMSSVENIYSLQFEELNEIGHGQFGIVFKARHKFDNKLYAVKRVVYNDQNKHVKNEVEYLTSLESQYVIKYYNSWSFDSHLYIQMEFCEQNLNKILLDKNHLFGHPSGNDIQISSCFEYYIMCEIFREMVECVQYLHECEPQIIHRDLKPDNVLIAHIVRNGRFIKLGDFGLATFTTNNATK</sequence>
<feature type="domain" description="Protein kinase" evidence="7">
    <location>
        <begin position="256"/>
        <end position="425"/>
    </location>
</feature>
<keyword evidence="6" id="KW-0732">Signal</keyword>
<feature type="chain" id="PRO_5035592878" description="Protein kinase domain-containing protein" evidence="6">
    <location>
        <begin position="23"/>
        <end position="425"/>
    </location>
</feature>
<protein>
    <recommendedName>
        <fullName evidence="7">Protein kinase domain-containing protein</fullName>
    </recommendedName>
</protein>
<evidence type="ECO:0000256" key="4">
    <source>
        <dbReference type="PROSITE-ProRule" id="PRU10141"/>
    </source>
</evidence>
<dbReference type="EMBL" id="OC854778">
    <property type="protein sequence ID" value="CAD7620329.1"/>
    <property type="molecule type" value="Genomic_DNA"/>
</dbReference>
<proteinExistence type="inferred from homology"/>
<dbReference type="PROSITE" id="PS01036">
    <property type="entry name" value="HSP70_3"/>
    <property type="match status" value="1"/>
</dbReference>
<gene>
    <name evidence="8" type="ORF">OSB1V03_LOCUS819</name>
</gene>
<dbReference type="PROSITE" id="PS50011">
    <property type="entry name" value="PROTEIN_KINASE_DOM"/>
    <property type="match status" value="1"/>
</dbReference>
<dbReference type="InterPro" id="IPR018181">
    <property type="entry name" value="Heat_shock_70_CS"/>
</dbReference>
<dbReference type="Gene3D" id="3.30.420.40">
    <property type="match status" value="2"/>
</dbReference>
<dbReference type="Pfam" id="PF00012">
    <property type="entry name" value="HSP70"/>
    <property type="match status" value="1"/>
</dbReference>
<keyword evidence="2 4" id="KW-0547">Nucleotide-binding</keyword>
<evidence type="ECO:0000259" key="7">
    <source>
        <dbReference type="PROSITE" id="PS50011"/>
    </source>
</evidence>
<dbReference type="GO" id="GO:0005524">
    <property type="term" value="F:ATP binding"/>
    <property type="evidence" value="ECO:0007669"/>
    <property type="project" value="UniProtKB-UniRule"/>
</dbReference>
<keyword evidence="9" id="KW-1185">Reference proteome</keyword>
<dbReference type="InterPro" id="IPR011009">
    <property type="entry name" value="Kinase-like_dom_sf"/>
</dbReference>
<organism evidence="8">
    <name type="scientific">Medioppia subpectinata</name>
    <dbReference type="NCBI Taxonomy" id="1979941"/>
    <lineage>
        <taxon>Eukaryota</taxon>
        <taxon>Metazoa</taxon>
        <taxon>Ecdysozoa</taxon>
        <taxon>Arthropoda</taxon>
        <taxon>Chelicerata</taxon>
        <taxon>Arachnida</taxon>
        <taxon>Acari</taxon>
        <taxon>Acariformes</taxon>
        <taxon>Sarcoptiformes</taxon>
        <taxon>Oribatida</taxon>
        <taxon>Brachypylina</taxon>
        <taxon>Oppioidea</taxon>
        <taxon>Oppiidae</taxon>
        <taxon>Medioppia</taxon>
    </lineage>
</organism>
<dbReference type="InterPro" id="IPR043129">
    <property type="entry name" value="ATPase_NBD"/>
</dbReference>
<dbReference type="SUPFAM" id="SSF53067">
    <property type="entry name" value="Actin-like ATPase domain"/>
    <property type="match status" value="1"/>
</dbReference>
<evidence type="ECO:0000313" key="8">
    <source>
        <dbReference type="EMBL" id="CAD7620329.1"/>
    </source>
</evidence>
<accession>A0A7R9PTL1</accession>
<dbReference type="SUPFAM" id="SSF56112">
    <property type="entry name" value="Protein kinase-like (PK-like)"/>
    <property type="match status" value="1"/>
</dbReference>
<dbReference type="Gene3D" id="1.10.510.10">
    <property type="entry name" value="Transferase(Phosphotransferase) domain 1"/>
    <property type="match status" value="1"/>
</dbReference>
<name>A0A7R9PTL1_9ACAR</name>
<keyword evidence="5" id="KW-0723">Serine/threonine-protein kinase</keyword>
<keyword evidence="3 4" id="KW-0067">ATP-binding</keyword>
<feature type="binding site" evidence="4">
    <location>
        <position position="285"/>
    </location>
    <ligand>
        <name>ATP</name>
        <dbReference type="ChEBI" id="CHEBI:30616"/>
    </ligand>
</feature>
<dbReference type="InterPro" id="IPR008271">
    <property type="entry name" value="Ser/Thr_kinase_AS"/>
</dbReference>